<evidence type="ECO:0000256" key="2">
    <source>
        <dbReference type="ARBA" id="ARBA00006484"/>
    </source>
</evidence>
<keyword evidence="4" id="KW-0521">NADP</keyword>
<sequence length="252" mass="28125">MKLAIITGASKGLGAALAKDCIQKGISVFTVSRTENKELEDLSKKHETMYKQFSCDLSSEQEIEDVTDQLHYDLQEQKPEQVWVLNNAGVVDPIETVGNLEQNEITKHFQVNTIAPMTIANKFLHVDNQVPTYVVNITSGAAKRPMHGWSMYCSSKAAINMFTETTALEQQNTDSIHRIIAVSPGIMDTPMQGIIRGASKESFQQLEKFQEYKEQGLLRNPQEVAESIIKLLLSSSINNGHIYSIAELLPEQ</sequence>
<evidence type="ECO:0000256" key="5">
    <source>
        <dbReference type="ARBA" id="ARBA00023002"/>
    </source>
</evidence>
<dbReference type="PROSITE" id="PS00061">
    <property type="entry name" value="ADH_SHORT"/>
    <property type="match status" value="1"/>
</dbReference>
<dbReference type="OrthoDB" id="9794387at2"/>
<evidence type="ECO:0000256" key="3">
    <source>
        <dbReference type="ARBA" id="ARBA00022490"/>
    </source>
</evidence>
<dbReference type="InterPro" id="IPR002347">
    <property type="entry name" value="SDR_fam"/>
</dbReference>
<evidence type="ECO:0000313" key="7">
    <source>
        <dbReference type="Proteomes" id="UP000480185"/>
    </source>
</evidence>
<dbReference type="InterPro" id="IPR036291">
    <property type="entry name" value="NAD(P)-bd_dom_sf"/>
</dbReference>
<keyword evidence="7" id="KW-1185">Reference proteome</keyword>
<proteinExistence type="inferred from homology"/>
<dbReference type="InterPro" id="IPR051721">
    <property type="entry name" value="Biopterin_syn/organic_redct"/>
</dbReference>
<dbReference type="SUPFAM" id="SSF51735">
    <property type="entry name" value="NAD(P)-binding Rossmann-fold domains"/>
    <property type="match status" value="1"/>
</dbReference>
<keyword evidence="3" id="KW-0963">Cytoplasm</keyword>
<dbReference type="GO" id="GO:0005737">
    <property type="term" value="C:cytoplasm"/>
    <property type="evidence" value="ECO:0007669"/>
    <property type="project" value="UniProtKB-SubCell"/>
</dbReference>
<dbReference type="GO" id="GO:0006729">
    <property type="term" value="P:tetrahydrobiopterin biosynthetic process"/>
    <property type="evidence" value="ECO:0007669"/>
    <property type="project" value="TreeGrafter"/>
</dbReference>
<comment type="similarity">
    <text evidence="2">Belongs to the short-chain dehydrogenases/reductases (SDR) family.</text>
</comment>
<dbReference type="EC" id="1.1.1.320" evidence="6"/>
<dbReference type="EMBL" id="WJNH01000018">
    <property type="protein sequence ID" value="MRG88240.1"/>
    <property type="molecule type" value="Genomic_DNA"/>
</dbReference>
<dbReference type="PRINTS" id="PR00081">
    <property type="entry name" value="GDHRDH"/>
</dbReference>
<dbReference type="NCBIfam" id="NF005381">
    <property type="entry name" value="PRK06924.1"/>
    <property type="match status" value="1"/>
</dbReference>
<comment type="caution">
    <text evidence="6">The sequence shown here is derived from an EMBL/GenBank/DDBJ whole genome shotgun (WGS) entry which is preliminary data.</text>
</comment>
<dbReference type="PANTHER" id="PTHR44085:SF2">
    <property type="entry name" value="SEPIAPTERIN REDUCTASE"/>
    <property type="match status" value="1"/>
</dbReference>
<organism evidence="6 7">
    <name type="scientific">Salinibacillus xinjiangensis</name>
    <dbReference type="NCBI Taxonomy" id="1229268"/>
    <lineage>
        <taxon>Bacteria</taxon>
        <taxon>Bacillati</taxon>
        <taxon>Bacillota</taxon>
        <taxon>Bacilli</taxon>
        <taxon>Bacillales</taxon>
        <taxon>Bacillaceae</taxon>
        <taxon>Salinibacillus</taxon>
    </lineage>
</organism>
<dbReference type="Proteomes" id="UP000480185">
    <property type="component" value="Unassembled WGS sequence"/>
</dbReference>
<evidence type="ECO:0000256" key="4">
    <source>
        <dbReference type="ARBA" id="ARBA00022857"/>
    </source>
</evidence>
<dbReference type="Pfam" id="PF00106">
    <property type="entry name" value="adh_short"/>
    <property type="match status" value="1"/>
</dbReference>
<protein>
    <submittedName>
        <fullName evidence="6">(S)-benzoin forming benzil reductase</fullName>
        <ecNumber evidence="6">1.1.1.320</ecNumber>
    </submittedName>
</protein>
<dbReference type="Gene3D" id="3.40.50.720">
    <property type="entry name" value="NAD(P)-binding Rossmann-like Domain"/>
    <property type="match status" value="1"/>
</dbReference>
<comment type="subcellular location">
    <subcellularLocation>
        <location evidence="1">Cytoplasm</location>
    </subcellularLocation>
</comment>
<accession>A0A6G1XBI6</accession>
<dbReference type="AlphaFoldDB" id="A0A6G1XBI6"/>
<keyword evidence="5 6" id="KW-0560">Oxidoreductase</keyword>
<dbReference type="RefSeq" id="WP_153730112.1">
    <property type="nucleotide sequence ID" value="NZ_WJNH01000018.1"/>
</dbReference>
<dbReference type="PANTHER" id="PTHR44085">
    <property type="entry name" value="SEPIAPTERIN REDUCTASE"/>
    <property type="match status" value="1"/>
</dbReference>
<evidence type="ECO:0000313" key="6">
    <source>
        <dbReference type="EMBL" id="MRG88240.1"/>
    </source>
</evidence>
<name>A0A6G1XBI6_9BACI</name>
<dbReference type="InterPro" id="IPR020904">
    <property type="entry name" value="Sc_DH/Rdtase_CS"/>
</dbReference>
<dbReference type="GO" id="GO:0004757">
    <property type="term" value="F:sepiapterin reductase (NADP+) activity"/>
    <property type="evidence" value="ECO:0007669"/>
    <property type="project" value="TreeGrafter"/>
</dbReference>
<gene>
    <name evidence="6" type="ORF">GH754_18450</name>
</gene>
<evidence type="ECO:0000256" key="1">
    <source>
        <dbReference type="ARBA" id="ARBA00004496"/>
    </source>
</evidence>
<reference evidence="6 7" key="1">
    <citation type="submission" date="2019-11" db="EMBL/GenBank/DDBJ databases">
        <authorList>
            <person name="Li J."/>
        </authorList>
    </citation>
    <scope>NUCLEOTIDE SEQUENCE [LARGE SCALE GENOMIC DNA]</scope>
    <source>
        <strain evidence="6 7">J4</strain>
    </source>
</reference>